<dbReference type="AlphaFoldDB" id="A0AAV4VDT2"/>
<comment type="caution">
    <text evidence="1">The sequence shown here is derived from an EMBL/GenBank/DDBJ whole genome shotgun (WGS) entry which is preliminary data.</text>
</comment>
<evidence type="ECO:0000313" key="2">
    <source>
        <dbReference type="Proteomes" id="UP001054837"/>
    </source>
</evidence>
<dbReference type="Proteomes" id="UP001054837">
    <property type="component" value="Unassembled WGS sequence"/>
</dbReference>
<gene>
    <name evidence="1" type="ORF">CDAR_483481</name>
</gene>
<sequence>MSEPCLCACPEWMKRLSRWCLHLDMLLRHSWDWPLFNSLLPMANRLRGFMSKQDLERLLGSLAIRRAQHGCPGFIYEELITEIWYQSPAVLKEGITRKY</sequence>
<accession>A0AAV4VDT2</accession>
<proteinExistence type="predicted"/>
<reference evidence="1 2" key="1">
    <citation type="submission" date="2021-06" db="EMBL/GenBank/DDBJ databases">
        <title>Caerostris darwini draft genome.</title>
        <authorList>
            <person name="Kono N."/>
            <person name="Arakawa K."/>
        </authorList>
    </citation>
    <scope>NUCLEOTIDE SEQUENCE [LARGE SCALE GENOMIC DNA]</scope>
</reference>
<keyword evidence="2" id="KW-1185">Reference proteome</keyword>
<dbReference type="EMBL" id="BPLQ01012818">
    <property type="protein sequence ID" value="GIY68039.1"/>
    <property type="molecule type" value="Genomic_DNA"/>
</dbReference>
<evidence type="ECO:0000313" key="1">
    <source>
        <dbReference type="EMBL" id="GIY68039.1"/>
    </source>
</evidence>
<protein>
    <submittedName>
        <fullName evidence="1">Uncharacterized protein</fullName>
    </submittedName>
</protein>
<organism evidence="1 2">
    <name type="scientific">Caerostris darwini</name>
    <dbReference type="NCBI Taxonomy" id="1538125"/>
    <lineage>
        <taxon>Eukaryota</taxon>
        <taxon>Metazoa</taxon>
        <taxon>Ecdysozoa</taxon>
        <taxon>Arthropoda</taxon>
        <taxon>Chelicerata</taxon>
        <taxon>Arachnida</taxon>
        <taxon>Araneae</taxon>
        <taxon>Araneomorphae</taxon>
        <taxon>Entelegynae</taxon>
        <taxon>Araneoidea</taxon>
        <taxon>Araneidae</taxon>
        <taxon>Caerostris</taxon>
    </lineage>
</organism>
<name>A0AAV4VDT2_9ARAC</name>